<organism evidence="1 2">
    <name type="scientific">Rhodococcus opacus M213</name>
    <dbReference type="NCBI Taxonomy" id="1129896"/>
    <lineage>
        <taxon>Bacteria</taxon>
        <taxon>Bacillati</taxon>
        <taxon>Actinomycetota</taxon>
        <taxon>Actinomycetes</taxon>
        <taxon>Mycobacteriales</taxon>
        <taxon>Nocardiaceae</taxon>
        <taxon>Rhodococcus</taxon>
    </lineage>
</organism>
<dbReference type="EMBL" id="AJYC02000090">
    <property type="protein sequence ID" value="EKT79043.1"/>
    <property type="molecule type" value="Genomic_DNA"/>
</dbReference>
<protein>
    <submittedName>
        <fullName evidence="1">Uncharacterized protein</fullName>
    </submittedName>
</protein>
<dbReference type="Proteomes" id="UP000005951">
    <property type="component" value="Unassembled WGS sequence"/>
</dbReference>
<evidence type="ECO:0000313" key="2">
    <source>
        <dbReference type="Proteomes" id="UP000005951"/>
    </source>
</evidence>
<evidence type="ECO:0000313" key="1">
    <source>
        <dbReference type="EMBL" id="EKT79043.1"/>
    </source>
</evidence>
<name>K8XBZ9_RHOOP</name>
<accession>K8XBZ9</accession>
<sequence length="311" mass="34619">MLLVRPLNDPLIALDAKLDVIRHLKLPEAQQLHEYALKQGSGYAAQGLSDSPADKIVSLNQAETYWVSEDMCAILVKAQGSIPDDDVVIEHPPSPHGFLVFAVPLVFPIPEEFGRAVRLNALAWRPARRTVPKSATRPGQVDDGTLTQWYRVPEDEGDLEFSGPFSPLLAGEFLPTGAILHSTSGLRQGALDQSSINLNRHARALWTLMQQPLAALGDIEPTGKQSKTARRFRTEPKSTVVVTLRRAQNSHAADDSATAVHYSHRWMVRGHWRKQRYPSLGTNKPIWINEHVKGPDDAPLIVKEKVIAWRR</sequence>
<comment type="caution">
    <text evidence="1">The sequence shown here is derived from an EMBL/GenBank/DDBJ whole genome shotgun (WGS) entry which is preliminary data.</text>
</comment>
<gene>
    <name evidence="1" type="ORF">WSS_A29174</name>
</gene>
<reference evidence="1 2" key="1">
    <citation type="journal article" date="2013" name="Genome Announc.">
        <title>Draft Genome Sequence of Rhodococcus opacus Strain M213 Shows a Diverse Catabolic Potential.</title>
        <authorList>
            <person name="Pathak A."/>
            <person name="Green S.J."/>
            <person name="Ogram A."/>
            <person name="Chauhan A."/>
        </authorList>
    </citation>
    <scope>NUCLEOTIDE SEQUENCE [LARGE SCALE GENOMIC DNA]</scope>
    <source>
        <strain evidence="1 2">M213</strain>
    </source>
</reference>
<dbReference type="AlphaFoldDB" id="K8XBZ9"/>
<proteinExistence type="predicted"/>